<feature type="region of interest" description="Disordered" evidence="1">
    <location>
        <begin position="1"/>
        <end position="76"/>
    </location>
</feature>
<dbReference type="Proteomes" id="UP000011568">
    <property type="component" value="Unassembled WGS sequence"/>
</dbReference>
<feature type="compositionally biased region" description="Basic and acidic residues" evidence="1">
    <location>
        <begin position="26"/>
        <end position="43"/>
    </location>
</feature>
<feature type="compositionally biased region" description="Basic and acidic residues" evidence="1">
    <location>
        <begin position="51"/>
        <end position="76"/>
    </location>
</feature>
<comment type="caution">
    <text evidence="2">The sequence shown here is derived from an EMBL/GenBank/DDBJ whole genome shotgun (WGS) entry which is preliminary data.</text>
</comment>
<sequence length="76" mass="8687">MSEDNSHERDVTLAKEKEDPEDDVSEEARQKREEEAEQAREEAAEGEVDVESEKREAAAREAENPDNHRDEPPHSS</sequence>
<dbReference type="EMBL" id="AOMC01000161">
    <property type="protein sequence ID" value="EMA39327.1"/>
    <property type="molecule type" value="Genomic_DNA"/>
</dbReference>
<evidence type="ECO:0000313" key="2">
    <source>
        <dbReference type="EMBL" id="EMA39327.1"/>
    </source>
</evidence>
<feature type="compositionally biased region" description="Basic and acidic residues" evidence="1">
    <location>
        <begin position="1"/>
        <end position="18"/>
    </location>
</feature>
<name>M0M0I5_HALMO</name>
<dbReference type="AlphaFoldDB" id="M0M0I5"/>
<dbReference type="eggNOG" id="arCOG10730">
    <property type="taxonomic scope" value="Archaea"/>
</dbReference>
<dbReference type="RefSeq" id="WP_004055865.1">
    <property type="nucleotide sequence ID" value="NZ_AOMC01000161.1"/>
</dbReference>
<keyword evidence="3" id="KW-1185">Reference proteome</keyword>
<accession>M0M0I5</accession>
<gene>
    <name evidence="2" type="ORF">C448_14749</name>
</gene>
<reference evidence="2 3" key="1">
    <citation type="journal article" date="2014" name="PLoS Genet.">
        <title>Phylogenetically driven sequencing of extremely halophilic archaea reveals strategies for static and dynamic osmo-response.</title>
        <authorList>
            <person name="Becker E.A."/>
            <person name="Seitzer P.M."/>
            <person name="Tritt A."/>
            <person name="Larsen D."/>
            <person name="Krusor M."/>
            <person name="Yao A.I."/>
            <person name="Wu D."/>
            <person name="Madern D."/>
            <person name="Eisen J.A."/>
            <person name="Darling A.E."/>
            <person name="Facciotti M.T."/>
        </authorList>
    </citation>
    <scope>NUCLEOTIDE SEQUENCE [LARGE SCALE GENOMIC DNA]</scope>
    <source>
        <strain evidence="2 3">DSM 1307</strain>
    </source>
</reference>
<evidence type="ECO:0000313" key="3">
    <source>
        <dbReference type="Proteomes" id="UP000011568"/>
    </source>
</evidence>
<proteinExistence type="predicted"/>
<organism evidence="2 3">
    <name type="scientific">Halococcus morrhuae DSM 1307</name>
    <dbReference type="NCBI Taxonomy" id="931277"/>
    <lineage>
        <taxon>Archaea</taxon>
        <taxon>Methanobacteriati</taxon>
        <taxon>Methanobacteriota</taxon>
        <taxon>Stenosarchaea group</taxon>
        <taxon>Halobacteria</taxon>
        <taxon>Halobacteriales</taxon>
        <taxon>Halococcaceae</taxon>
        <taxon>Halococcus</taxon>
    </lineage>
</organism>
<dbReference type="PATRIC" id="fig|931277.6.peg.2896"/>
<protein>
    <submittedName>
        <fullName evidence="2">Uncharacterized protein</fullName>
    </submittedName>
</protein>
<evidence type="ECO:0000256" key="1">
    <source>
        <dbReference type="SAM" id="MobiDB-lite"/>
    </source>
</evidence>